<feature type="transmembrane region" description="Helical" evidence="1">
    <location>
        <begin position="7"/>
        <end position="26"/>
    </location>
</feature>
<organism evidence="2 3">
    <name type="scientific">Oleispira antarctica RB-8</name>
    <dbReference type="NCBI Taxonomy" id="698738"/>
    <lineage>
        <taxon>Bacteria</taxon>
        <taxon>Pseudomonadati</taxon>
        <taxon>Pseudomonadota</taxon>
        <taxon>Gammaproteobacteria</taxon>
        <taxon>Oceanospirillales</taxon>
        <taxon>Oceanospirillaceae</taxon>
        <taxon>Oleispira</taxon>
    </lineage>
</organism>
<keyword evidence="1" id="KW-1133">Transmembrane helix</keyword>
<name>R4YU93_OLEAN</name>
<dbReference type="AlphaFoldDB" id="R4YU93"/>
<evidence type="ECO:0000313" key="2">
    <source>
        <dbReference type="EMBL" id="CCK77698.1"/>
    </source>
</evidence>
<accession>R4YU93</accession>
<reference evidence="2 3" key="1">
    <citation type="journal article" date="2013" name="Nat. Commun.">
        <title>Genome sequence and functional genomic analysis of the oil-degrading bacterium Oleispira antarctica.</title>
        <authorList>
            <person name="Kube M."/>
            <person name="Chernikova T.N."/>
            <person name="Al-Ramahi Y."/>
            <person name="Beloqui A."/>
            <person name="Lopez-Cortez N."/>
            <person name="Guazzaroni M.E."/>
            <person name="Heipieper H.J."/>
            <person name="Klages S."/>
            <person name="Kotsyurbenko O.R."/>
            <person name="Langer I."/>
            <person name="Nechitaylo T.Y."/>
            <person name="Lunsdorf H."/>
            <person name="Fernandez M."/>
            <person name="Juarez S."/>
            <person name="Ciordia S."/>
            <person name="Singer A."/>
            <person name="Kagan O."/>
            <person name="Egorova O."/>
            <person name="Petit P.A."/>
            <person name="Stogios P."/>
            <person name="Kim Y."/>
            <person name="Tchigvintsev A."/>
            <person name="Flick R."/>
            <person name="Denaro R."/>
            <person name="Genovese M."/>
            <person name="Albar J.P."/>
            <person name="Reva O.N."/>
            <person name="Martinez-Gomariz M."/>
            <person name="Tran H."/>
            <person name="Ferrer M."/>
            <person name="Savchenko A."/>
            <person name="Yakunin A.F."/>
            <person name="Yakimov M.M."/>
            <person name="Golyshina O.V."/>
            <person name="Reinhardt R."/>
            <person name="Golyshin P.N."/>
        </authorList>
    </citation>
    <scope>NUCLEOTIDE SEQUENCE [LARGE SCALE GENOMIC DNA]</scope>
</reference>
<proteinExistence type="predicted"/>
<evidence type="ECO:0000313" key="3">
    <source>
        <dbReference type="Proteomes" id="UP000032749"/>
    </source>
</evidence>
<sequence>MYDYRVSLLVVVGLYIFSPVIIDWWLAPNGAWYHPFALWFLLIAIYIWVEFKRGPDEL</sequence>
<evidence type="ECO:0000256" key="1">
    <source>
        <dbReference type="SAM" id="Phobius"/>
    </source>
</evidence>
<keyword evidence="3" id="KW-1185">Reference proteome</keyword>
<keyword evidence="1" id="KW-0812">Transmembrane</keyword>
<keyword evidence="1" id="KW-0472">Membrane</keyword>
<protein>
    <submittedName>
        <fullName evidence="2">Uncharacterized protein</fullName>
    </submittedName>
</protein>
<dbReference type="Proteomes" id="UP000032749">
    <property type="component" value="Chromosome"/>
</dbReference>
<dbReference type="STRING" id="698738.OLEAN_C35220"/>
<dbReference type="HOGENOM" id="CLU_201631_0_0_6"/>
<dbReference type="KEGG" id="oai:OLEAN_C35220"/>
<gene>
    <name evidence="2" type="ORF">OLEAN_C35220</name>
</gene>
<dbReference type="EMBL" id="FO203512">
    <property type="protein sequence ID" value="CCK77698.1"/>
    <property type="molecule type" value="Genomic_DNA"/>
</dbReference>
<feature type="transmembrane region" description="Helical" evidence="1">
    <location>
        <begin position="32"/>
        <end position="49"/>
    </location>
</feature>